<feature type="region of interest" description="Disordered" evidence="1">
    <location>
        <begin position="171"/>
        <end position="298"/>
    </location>
</feature>
<sequence length="434" mass="47730">MIKNPHRRRTIPTNEGGLVLYDQARNDMFHKHQPITTTTATTITQHDVEEMKRVHSLFVQQEQQAIAIRHPSITTLMLLQCQVSLIQAISTIPSKRQPTTNFVKLTVSSGQQVLRWSMLCGLFVLDNVSRVLGVENEMVSLDDESTVFVDGQVDDDHSSASYRRIGCNIASSSNSSNSNHSEDNNEAFPSSLAASSQTPVPDLSLSQTSVSRPSSDYSISESPVVDTNVSQKQNPIAPELEEQSQAPAPTMVTQPKPHQSSSTPPSPPPCSSQPFSLPPRRSSPTPAHINNNNTPVATNNVISSRLPVARTRKISLPVDSAAVSHSHVRSLSNNMTMPSQHASLPTQLHHHHQQQPSLRRSTGRRDLASTLSGNHSGVSLNNITVRPQSTSSTDDITQVHYHHHHHYHQDQIPSPSSTRRSASSMAKKVLPWRT</sequence>
<feature type="compositionally biased region" description="Polar residues" evidence="1">
    <location>
        <begin position="192"/>
        <end position="234"/>
    </location>
</feature>
<name>A0A8H7SGF2_9FUNG</name>
<dbReference type="Proteomes" id="UP000646827">
    <property type="component" value="Unassembled WGS sequence"/>
</dbReference>
<feature type="compositionally biased region" description="Polar residues" evidence="1">
    <location>
        <begin position="243"/>
        <end position="253"/>
    </location>
</feature>
<feature type="compositionally biased region" description="Polar residues" evidence="1">
    <location>
        <begin position="335"/>
        <end position="346"/>
    </location>
</feature>
<accession>A0A8H7SGF2</accession>
<feature type="compositionally biased region" description="Low complexity" evidence="1">
    <location>
        <begin position="254"/>
        <end position="263"/>
    </location>
</feature>
<gene>
    <name evidence="2" type="ORF">INT45_002308</name>
</gene>
<reference evidence="2 3" key="1">
    <citation type="submission" date="2020-12" db="EMBL/GenBank/DDBJ databases">
        <title>Metabolic potential, ecology and presence of endohyphal bacteria is reflected in genomic diversity of Mucoromycotina.</title>
        <authorList>
            <person name="Muszewska A."/>
            <person name="Okrasinska A."/>
            <person name="Steczkiewicz K."/>
            <person name="Drgas O."/>
            <person name="Orlowska M."/>
            <person name="Perlinska-Lenart U."/>
            <person name="Aleksandrzak-Piekarczyk T."/>
            <person name="Szatraj K."/>
            <person name="Zielenkiewicz U."/>
            <person name="Pilsyk S."/>
            <person name="Malc E."/>
            <person name="Mieczkowski P."/>
            <person name="Kruszewska J.S."/>
            <person name="Biernat P."/>
            <person name="Pawlowska J."/>
        </authorList>
    </citation>
    <scope>NUCLEOTIDE SEQUENCE [LARGE SCALE GENOMIC DNA]</scope>
    <source>
        <strain evidence="2 3">CBS 142.35</strain>
    </source>
</reference>
<organism evidence="2 3">
    <name type="scientific">Circinella minor</name>
    <dbReference type="NCBI Taxonomy" id="1195481"/>
    <lineage>
        <taxon>Eukaryota</taxon>
        <taxon>Fungi</taxon>
        <taxon>Fungi incertae sedis</taxon>
        <taxon>Mucoromycota</taxon>
        <taxon>Mucoromycotina</taxon>
        <taxon>Mucoromycetes</taxon>
        <taxon>Mucorales</taxon>
        <taxon>Lichtheimiaceae</taxon>
        <taxon>Circinella</taxon>
    </lineage>
</organism>
<evidence type="ECO:0000313" key="3">
    <source>
        <dbReference type="Proteomes" id="UP000646827"/>
    </source>
</evidence>
<protein>
    <submittedName>
        <fullName evidence="2">Uncharacterized protein</fullName>
    </submittedName>
</protein>
<evidence type="ECO:0000313" key="2">
    <source>
        <dbReference type="EMBL" id="KAG2227623.1"/>
    </source>
</evidence>
<dbReference type="AlphaFoldDB" id="A0A8H7SGF2"/>
<feature type="region of interest" description="Disordered" evidence="1">
    <location>
        <begin position="335"/>
        <end position="434"/>
    </location>
</feature>
<dbReference type="OrthoDB" id="2284518at2759"/>
<comment type="caution">
    <text evidence="2">The sequence shown here is derived from an EMBL/GenBank/DDBJ whole genome shotgun (WGS) entry which is preliminary data.</text>
</comment>
<dbReference type="EMBL" id="JAEPRB010000006">
    <property type="protein sequence ID" value="KAG2227623.1"/>
    <property type="molecule type" value="Genomic_DNA"/>
</dbReference>
<feature type="compositionally biased region" description="Low complexity" evidence="1">
    <location>
        <begin position="413"/>
        <end position="424"/>
    </location>
</feature>
<feature type="compositionally biased region" description="Polar residues" evidence="1">
    <location>
        <begin position="369"/>
        <end position="396"/>
    </location>
</feature>
<evidence type="ECO:0000256" key="1">
    <source>
        <dbReference type="SAM" id="MobiDB-lite"/>
    </source>
</evidence>
<proteinExistence type="predicted"/>
<keyword evidence="3" id="KW-1185">Reference proteome</keyword>